<dbReference type="Pfam" id="PF08241">
    <property type="entry name" value="Methyltransf_11"/>
    <property type="match status" value="1"/>
</dbReference>
<dbReference type="AlphaFoldDB" id="X1K1N9"/>
<feature type="domain" description="Methyltransferase type 11" evidence="2">
    <location>
        <begin position="73"/>
        <end position="174"/>
    </location>
</feature>
<accession>X1K1N9</accession>
<feature type="non-terminal residue" evidence="3">
    <location>
        <position position="203"/>
    </location>
</feature>
<keyword evidence="1" id="KW-0472">Membrane</keyword>
<gene>
    <name evidence="3" type="ORF">S03H2_65554</name>
</gene>
<dbReference type="PROSITE" id="PS51608">
    <property type="entry name" value="SAM_MT_UBIE"/>
    <property type="match status" value="1"/>
</dbReference>
<dbReference type="InterPro" id="IPR004033">
    <property type="entry name" value="UbiE/COQ5_MeTrFase"/>
</dbReference>
<keyword evidence="1" id="KW-1133">Transmembrane helix</keyword>
<reference evidence="3" key="1">
    <citation type="journal article" date="2014" name="Front. Microbiol.">
        <title>High frequency of phylogenetically diverse reductive dehalogenase-homologous genes in deep subseafloor sedimentary metagenomes.</title>
        <authorList>
            <person name="Kawai M."/>
            <person name="Futagami T."/>
            <person name="Toyoda A."/>
            <person name="Takaki Y."/>
            <person name="Nishi S."/>
            <person name="Hori S."/>
            <person name="Arai W."/>
            <person name="Tsubouchi T."/>
            <person name="Morono Y."/>
            <person name="Uchiyama I."/>
            <person name="Ito T."/>
            <person name="Fujiyama A."/>
            <person name="Inagaki F."/>
            <person name="Takami H."/>
        </authorList>
    </citation>
    <scope>NUCLEOTIDE SEQUENCE</scope>
    <source>
        <strain evidence="3">Expedition CK06-06</strain>
    </source>
</reference>
<dbReference type="InterPro" id="IPR013216">
    <property type="entry name" value="Methyltransf_11"/>
</dbReference>
<dbReference type="CDD" id="cd02440">
    <property type="entry name" value="AdoMet_MTases"/>
    <property type="match status" value="1"/>
</dbReference>
<evidence type="ECO:0000256" key="1">
    <source>
        <dbReference type="SAM" id="Phobius"/>
    </source>
</evidence>
<dbReference type="EMBL" id="BARU01042698">
    <property type="protein sequence ID" value="GAH87585.1"/>
    <property type="molecule type" value="Genomic_DNA"/>
</dbReference>
<feature type="transmembrane region" description="Helical" evidence="1">
    <location>
        <begin position="12"/>
        <end position="30"/>
    </location>
</feature>
<evidence type="ECO:0000313" key="3">
    <source>
        <dbReference type="EMBL" id="GAH87585.1"/>
    </source>
</evidence>
<proteinExistence type="predicted"/>
<dbReference type="GO" id="GO:0008757">
    <property type="term" value="F:S-adenosylmethionine-dependent methyltransferase activity"/>
    <property type="evidence" value="ECO:0007669"/>
    <property type="project" value="InterPro"/>
</dbReference>
<feature type="non-terminal residue" evidence="3">
    <location>
        <position position="1"/>
    </location>
</feature>
<dbReference type="Gene3D" id="3.40.50.150">
    <property type="entry name" value="Vaccinia Virus protein VP39"/>
    <property type="match status" value="1"/>
</dbReference>
<organism evidence="3">
    <name type="scientific">marine sediment metagenome</name>
    <dbReference type="NCBI Taxonomy" id="412755"/>
    <lineage>
        <taxon>unclassified sequences</taxon>
        <taxon>metagenomes</taxon>
        <taxon>ecological metagenomes</taxon>
    </lineage>
</organism>
<comment type="caution">
    <text evidence="3">The sequence shown here is derived from an EMBL/GenBank/DDBJ whole genome shotgun (WGS) entry which is preliminary data.</text>
</comment>
<dbReference type="InterPro" id="IPR029063">
    <property type="entry name" value="SAM-dependent_MTases_sf"/>
</dbReference>
<keyword evidence="1" id="KW-0812">Transmembrane</keyword>
<sequence length="203" mass="22100">VGYAMGHDLTTVLLALLGLFVALQIVVRVAKRLVHIPAPAYADVFLDSPFRRLWQPPAKIIERSGIAPGMTVLEIGCGGGAIARHVARALGPEGRLVALDVQAKMLARFRRKLDRPANRDIGNVTLVQADARELPFDDETFDLVYAVTALPEVPDRPRALAEVKRVLRPGGVLAVTELIVDPDYPLRRTTIRLCTEAGLALDS</sequence>
<dbReference type="PANTHER" id="PTHR43591">
    <property type="entry name" value="METHYLTRANSFERASE"/>
    <property type="match status" value="1"/>
</dbReference>
<dbReference type="SUPFAM" id="SSF53335">
    <property type="entry name" value="S-adenosyl-L-methionine-dependent methyltransferases"/>
    <property type="match status" value="1"/>
</dbReference>
<evidence type="ECO:0000259" key="2">
    <source>
        <dbReference type="Pfam" id="PF08241"/>
    </source>
</evidence>
<protein>
    <recommendedName>
        <fullName evidence="2">Methyltransferase type 11 domain-containing protein</fullName>
    </recommendedName>
</protein>
<name>X1K1N9_9ZZZZ</name>